<evidence type="ECO:0000256" key="1">
    <source>
        <dbReference type="SAM" id="MobiDB-lite"/>
    </source>
</evidence>
<organism evidence="2 3">
    <name type="scientific">Kribbella italica</name>
    <dbReference type="NCBI Taxonomy" id="1540520"/>
    <lineage>
        <taxon>Bacteria</taxon>
        <taxon>Bacillati</taxon>
        <taxon>Actinomycetota</taxon>
        <taxon>Actinomycetes</taxon>
        <taxon>Propionibacteriales</taxon>
        <taxon>Kribbellaceae</taxon>
        <taxon>Kribbella</taxon>
    </lineage>
</organism>
<gene>
    <name evidence="2" type="ORF">HDA39_006930</name>
</gene>
<dbReference type="RefSeq" id="WP_184802381.1">
    <property type="nucleotide sequence ID" value="NZ_JACHMY010000001.1"/>
</dbReference>
<dbReference type="Proteomes" id="UP000549971">
    <property type="component" value="Unassembled WGS sequence"/>
</dbReference>
<feature type="region of interest" description="Disordered" evidence="1">
    <location>
        <begin position="622"/>
        <end position="674"/>
    </location>
</feature>
<protein>
    <submittedName>
        <fullName evidence="2">Uncharacterized protein</fullName>
    </submittedName>
</protein>
<feature type="compositionally biased region" description="Basic and acidic residues" evidence="1">
    <location>
        <begin position="564"/>
        <end position="595"/>
    </location>
</feature>
<feature type="compositionally biased region" description="Polar residues" evidence="1">
    <location>
        <begin position="419"/>
        <end position="436"/>
    </location>
</feature>
<dbReference type="AlphaFoldDB" id="A0A7W9MXJ0"/>
<accession>A0A7W9MXJ0</accession>
<feature type="compositionally biased region" description="Basic and acidic residues" evidence="1">
    <location>
        <begin position="624"/>
        <end position="665"/>
    </location>
</feature>
<feature type="region of interest" description="Disordered" evidence="1">
    <location>
        <begin position="404"/>
        <end position="445"/>
    </location>
</feature>
<feature type="region of interest" description="Disordered" evidence="1">
    <location>
        <begin position="550"/>
        <end position="602"/>
    </location>
</feature>
<sequence>MSNASNWLNRITGRRGRYTPPPTRTDGTAEMNRRIELAKYWEADYQARLVEAQAHADESVQIATDTDTDTDTAQAVGYDRFATAYDWIDAGAPDLGHGDFIRRLAAQADALVAVGDLDMAYQLRTAADRLGEQARDDEWSAVVDAIHADDRAAFIEQQRGAVQARVERFLARRGLQLPPDEAAEEPAGVEHDSYYEAGRRMQRERGAERAVQHAYEMRMALAEENSETTSTWLGLDSLYNELEGQARQSGLTPYSRDEIEAAMRRLARDGADDGSRFHLVTDDTTGRTELMFDDPADHLAEADELAAASEVPPVTAALDQPAPVAAGPDLGHDRVAEHLREMAAAAQASGEAGEADRLRLFAETVQRQAASDEYIAAQLAAGSDQPEAQIEDAREEFRRWIESTSRGHGIDVPADLTGPDNTHNTEIADSSDQLTESAADDADADAADADAMIEPCDRLADGIADQDDDEQRQELDAELEAAEYNDPRRRDEALAREVDELAASAESSGDVERAGRLRIVASETRHVPYDWDGESAIAAEPWQIEASEAAVETAIQVEADQPSPDERARPVRGEADEEQNQEHNDAHAGDTREQPDALGDVRAAVETSACTVAVTRAQLAAQRVQERVEADQRQAASDRDDELARWHADDQAAEHDNGKAIEHAEPSLGDQQEV</sequence>
<reference evidence="2 3" key="1">
    <citation type="submission" date="2020-08" db="EMBL/GenBank/DDBJ databases">
        <title>Sequencing the genomes of 1000 actinobacteria strains.</title>
        <authorList>
            <person name="Klenk H.-P."/>
        </authorList>
    </citation>
    <scope>NUCLEOTIDE SEQUENCE [LARGE SCALE GENOMIC DNA]</scope>
    <source>
        <strain evidence="2 3">DSM 28967</strain>
    </source>
</reference>
<feature type="region of interest" description="Disordered" evidence="1">
    <location>
        <begin position="1"/>
        <end position="28"/>
    </location>
</feature>
<comment type="caution">
    <text evidence="2">The sequence shown here is derived from an EMBL/GenBank/DDBJ whole genome shotgun (WGS) entry which is preliminary data.</text>
</comment>
<keyword evidence="3" id="KW-1185">Reference proteome</keyword>
<evidence type="ECO:0000313" key="2">
    <source>
        <dbReference type="EMBL" id="MBB5840196.1"/>
    </source>
</evidence>
<proteinExistence type="predicted"/>
<name>A0A7W9MXJ0_9ACTN</name>
<evidence type="ECO:0000313" key="3">
    <source>
        <dbReference type="Proteomes" id="UP000549971"/>
    </source>
</evidence>
<dbReference type="EMBL" id="JACHMY010000001">
    <property type="protein sequence ID" value="MBB5840196.1"/>
    <property type="molecule type" value="Genomic_DNA"/>
</dbReference>